<dbReference type="Proteomes" id="UP001597458">
    <property type="component" value="Unassembled WGS sequence"/>
</dbReference>
<keyword evidence="3" id="KW-1185">Reference proteome</keyword>
<protein>
    <submittedName>
        <fullName evidence="2">GNAT family N-acetyltransferase</fullName>
        <ecNumber evidence="2">2.3.-.-</ecNumber>
    </submittedName>
</protein>
<reference evidence="3" key="1">
    <citation type="journal article" date="2019" name="Int. J. Syst. Evol. Microbiol.">
        <title>The Global Catalogue of Microorganisms (GCM) 10K type strain sequencing project: providing services to taxonomists for standard genome sequencing and annotation.</title>
        <authorList>
            <consortium name="The Broad Institute Genomics Platform"/>
            <consortium name="The Broad Institute Genome Sequencing Center for Infectious Disease"/>
            <person name="Wu L."/>
            <person name="Ma J."/>
        </authorList>
    </citation>
    <scope>NUCLEOTIDE SEQUENCE [LARGE SCALE GENOMIC DNA]</scope>
    <source>
        <strain evidence="3">TISTR 2241</strain>
    </source>
</reference>
<dbReference type="GO" id="GO:0016746">
    <property type="term" value="F:acyltransferase activity"/>
    <property type="evidence" value="ECO:0007669"/>
    <property type="project" value="UniProtKB-KW"/>
</dbReference>
<keyword evidence="2" id="KW-0012">Acyltransferase</keyword>
<dbReference type="Pfam" id="PF00583">
    <property type="entry name" value="Acetyltransf_1"/>
    <property type="match status" value="1"/>
</dbReference>
<dbReference type="EC" id="2.3.-.-" evidence="2"/>
<dbReference type="CDD" id="cd04301">
    <property type="entry name" value="NAT_SF"/>
    <property type="match status" value="1"/>
</dbReference>
<accession>A0ABW5PSF5</accession>
<dbReference type="RefSeq" id="WP_141190334.1">
    <property type="nucleotide sequence ID" value="NZ_JBHUMR010000014.1"/>
</dbReference>
<dbReference type="PANTHER" id="PTHR43415">
    <property type="entry name" value="SPERMIDINE N(1)-ACETYLTRANSFERASE"/>
    <property type="match status" value="1"/>
</dbReference>
<dbReference type="SUPFAM" id="SSF55729">
    <property type="entry name" value="Acyl-CoA N-acyltransferases (Nat)"/>
    <property type="match status" value="1"/>
</dbReference>
<name>A0ABW5PSF5_9BACI</name>
<feature type="domain" description="N-acetyltransferase" evidence="1">
    <location>
        <begin position="7"/>
        <end position="173"/>
    </location>
</feature>
<gene>
    <name evidence="2" type="ORF">ACFSTF_11085</name>
</gene>
<dbReference type="InterPro" id="IPR000182">
    <property type="entry name" value="GNAT_dom"/>
</dbReference>
<dbReference type="PROSITE" id="PS51186">
    <property type="entry name" value="GNAT"/>
    <property type="match status" value="1"/>
</dbReference>
<keyword evidence="2" id="KW-0808">Transferase</keyword>
<organism evidence="2 3">
    <name type="scientific">Terrilactibacillus laevilacticus</name>
    <dbReference type="NCBI Taxonomy" id="1380157"/>
    <lineage>
        <taxon>Bacteria</taxon>
        <taxon>Bacillati</taxon>
        <taxon>Bacillota</taxon>
        <taxon>Bacilli</taxon>
        <taxon>Bacillales</taxon>
        <taxon>Bacillaceae</taxon>
        <taxon>Terrilactibacillus</taxon>
    </lineage>
</organism>
<evidence type="ECO:0000313" key="3">
    <source>
        <dbReference type="Proteomes" id="UP001597458"/>
    </source>
</evidence>
<evidence type="ECO:0000259" key="1">
    <source>
        <dbReference type="PROSITE" id="PS51186"/>
    </source>
</evidence>
<comment type="caution">
    <text evidence="2">The sequence shown here is derived from an EMBL/GenBank/DDBJ whole genome shotgun (WGS) entry which is preliminary data.</text>
</comment>
<dbReference type="EMBL" id="JBHUMR010000014">
    <property type="protein sequence ID" value="MFD2617850.1"/>
    <property type="molecule type" value="Genomic_DNA"/>
</dbReference>
<dbReference type="InterPro" id="IPR016181">
    <property type="entry name" value="Acyl_CoA_acyltransferase"/>
</dbReference>
<evidence type="ECO:0000313" key="2">
    <source>
        <dbReference type="EMBL" id="MFD2617850.1"/>
    </source>
</evidence>
<proteinExistence type="predicted"/>
<dbReference type="Gene3D" id="3.40.630.30">
    <property type="match status" value="1"/>
</dbReference>
<sequence length="173" mass="19698">MEIKGNIVIRQAVKEDARKIIEYLETIAAESDYLSFGEGEFHVTVKQEEAFLEDHKKQKNSIYLVAETDGIIIGCSNLTGGLKPRNFHTAEFGISVQKDYWGKHVGKTLMQEIIKLAKDEGVIKKINLLVRSDNTKAIHLYYTFGFVEEGLITKDLFIDGVYYDSIMMGLWLD</sequence>
<dbReference type="PANTHER" id="PTHR43415:SF3">
    <property type="entry name" value="GNAT-FAMILY ACETYLTRANSFERASE"/>
    <property type="match status" value="1"/>
</dbReference>